<dbReference type="Proteomes" id="UP001597045">
    <property type="component" value="Unassembled WGS sequence"/>
</dbReference>
<gene>
    <name evidence="2" type="ORF">ACFQ1S_19605</name>
</gene>
<name>A0ABW3MCA2_9PSEU</name>
<dbReference type="Pfam" id="PF23552">
    <property type="entry name" value="ParB_C"/>
    <property type="match status" value="1"/>
</dbReference>
<accession>A0ABW3MCA2</accession>
<evidence type="ECO:0000259" key="1">
    <source>
        <dbReference type="Pfam" id="PF23552"/>
    </source>
</evidence>
<dbReference type="EMBL" id="JBHTIS010001149">
    <property type="protein sequence ID" value="MFD1047587.1"/>
    <property type="molecule type" value="Genomic_DNA"/>
</dbReference>
<evidence type="ECO:0000313" key="3">
    <source>
        <dbReference type="Proteomes" id="UP001597045"/>
    </source>
</evidence>
<feature type="domain" description="ParB C-terminal dimerisation" evidence="1">
    <location>
        <begin position="28"/>
        <end position="72"/>
    </location>
</feature>
<protein>
    <recommendedName>
        <fullName evidence="1">ParB C-terminal dimerisation domain-containing protein</fullName>
    </recommendedName>
</protein>
<dbReference type="InterPro" id="IPR057240">
    <property type="entry name" value="ParB_dimer_C"/>
</dbReference>
<comment type="caution">
    <text evidence="2">The sequence shown here is derived from an EMBL/GenBank/DDBJ whole genome shotgun (WGS) entry which is preliminary data.</text>
</comment>
<proteinExistence type="predicted"/>
<reference evidence="3" key="1">
    <citation type="journal article" date="2019" name="Int. J. Syst. Evol. Microbiol.">
        <title>The Global Catalogue of Microorganisms (GCM) 10K type strain sequencing project: providing services to taxonomists for standard genome sequencing and annotation.</title>
        <authorList>
            <consortium name="The Broad Institute Genomics Platform"/>
            <consortium name="The Broad Institute Genome Sequencing Center for Infectious Disease"/>
            <person name="Wu L."/>
            <person name="Ma J."/>
        </authorList>
    </citation>
    <scope>NUCLEOTIDE SEQUENCE [LARGE SCALE GENOMIC DNA]</scope>
    <source>
        <strain evidence="3">JCM 31486</strain>
    </source>
</reference>
<evidence type="ECO:0000313" key="2">
    <source>
        <dbReference type="EMBL" id="MFD1047587.1"/>
    </source>
</evidence>
<sequence>QRWACSGSPGDGVATTGRVARHRHQWFPGLQDLAERLSDRFDTRVKVELGQRKGRIVVEFGSVDDLERIVSLMQQNGTKQALQGDV</sequence>
<organism evidence="2 3">
    <name type="scientific">Kibdelosporangium lantanae</name>
    <dbReference type="NCBI Taxonomy" id="1497396"/>
    <lineage>
        <taxon>Bacteria</taxon>
        <taxon>Bacillati</taxon>
        <taxon>Actinomycetota</taxon>
        <taxon>Actinomycetes</taxon>
        <taxon>Pseudonocardiales</taxon>
        <taxon>Pseudonocardiaceae</taxon>
        <taxon>Kibdelosporangium</taxon>
    </lineage>
</organism>
<keyword evidence="3" id="KW-1185">Reference proteome</keyword>
<feature type="non-terminal residue" evidence="2">
    <location>
        <position position="1"/>
    </location>
</feature>